<dbReference type="GO" id="GO:0015627">
    <property type="term" value="C:type II protein secretion system complex"/>
    <property type="evidence" value="ECO:0007669"/>
    <property type="project" value="InterPro"/>
</dbReference>
<dbReference type="Proteomes" id="UP000185753">
    <property type="component" value="Unassembled WGS sequence"/>
</dbReference>
<protein>
    <recommendedName>
        <fullName evidence="10">Type II secretion system protein L</fullName>
        <shortName evidence="10">T2SS protein L</shortName>
    </recommendedName>
</protein>
<dbReference type="InterPro" id="IPR007812">
    <property type="entry name" value="T2SS_protein-GspL"/>
</dbReference>
<keyword evidence="9" id="KW-0472">Membrane</keyword>
<dbReference type="Pfam" id="PF12693">
    <property type="entry name" value="GspL_C"/>
    <property type="match status" value="1"/>
</dbReference>
<dbReference type="NCBIfam" id="TIGR01709">
    <property type="entry name" value="typeII_sec_gspL"/>
    <property type="match status" value="1"/>
</dbReference>
<dbReference type="GO" id="GO:0009276">
    <property type="term" value="C:Gram-negative-bacterium-type cell wall"/>
    <property type="evidence" value="ECO:0007669"/>
    <property type="project" value="InterPro"/>
</dbReference>
<name>A0A1A7RE68_9GAMM</name>
<dbReference type="OrthoDB" id="6660461at2"/>
<keyword evidence="7 10" id="KW-0653">Protein transport</keyword>
<dbReference type="Gene3D" id="3.30.420.380">
    <property type="match status" value="1"/>
</dbReference>
<comment type="caution">
    <text evidence="13">The sequence shown here is derived from an EMBL/GenBank/DDBJ whole genome shotgun (WGS) entry which is preliminary data.</text>
</comment>
<dbReference type="Pfam" id="PF05134">
    <property type="entry name" value="T2SSL"/>
    <property type="match status" value="1"/>
</dbReference>
<organism evidence="13 14">
    <name type="scientific">Acinetobacter gandensis</name>
    <dbReference type="NCBI Taxonomy" id="1443941"/>
    <lineage>
        <taxon>Bacteria</taxon>
        <taxon>Pseudomonadati</taxon>
        <taxon>Pseudomonadota</taxon>
        <taxon>Gammaproteobacteria</taxon>
        <taxon>Moraxellales</taxon>
        <taxon>Moraxellaceae</taxon>
        <taxon>Acinetobacter</taxon>
    </lineage>
</organism>
<evidence type="ECO:0000256" key="4">
    <source>
        <dbReference type="ARBA" id="ARBA00022475"/>
    </source>
</evidence>
<keyword evidence="8" id="KW-1133">Transmembrane helix</keyword>
<dbReference type="InterPro" id="IPR025691">
    <property type="entry name" value="GspL_pp_dom"/>
</dbReference>
<sequence>MLYLWMPEANGVWQWSEGDFWKQSSTLEQLIREIQPHAGKEAVVFFPSRDVQLIQQNFPKAQYKKLGPEGVKYLLEEFVILPLDAMKILHHFQNPDQLTVMGIANSAVETMQHALTLIPVKVVSLLPDFLVLPVPELGQHTLANVGGHLLVRESEYVGQSIDDLALYLDYQSIQPKYKISNLTADQTHCLEASITHDQLESFHYELPVLKKPKQHPWNVLPKAKSNSGVSGYWKACAAVLVAAIITQFSYDALRWYQYKKVANVTANQALDQFKYWFGQSYPVTEQTLKSQFEAQLRQSQTGNAQALAVLSRVGPVLMQNQVVASRVSYEASIMNMELKANSSEVLQNLSNQLKQQGFKVELGNIQPSTNGVIGLVKVQ</sequence>
<keyword evidence="14" id="KW-1185">Reference proteome</keyword>
<proteinExistence type="inferred from homology"/>
<evidence type="ECO:0000256" key="3">
    <source>
        <dbReference type="ARBA" id="ARBA00022448"/>
    </source>
</evidence>
<comment type="subcellular location">
    <subcellularLocation>
        <location evidence="1">Cell inner membrane</location>
        <topology evidence="1">Single-pass membrane protein</topology>
    </subcellularLocation>
</comment>
<dbReference type="GO" id="GO:0005886">
    <property type="term" value="C:plasma membrane"/>
    <property type="evidence" value="ECO:0007669"/>
    <property type="project" value="UniProtKB-SubCell"/>
</dbReference>
<keyword evidence="3 10" id="KW-0813">Transport</keyword>
<dbReference type="SUPFAM" id="SSF53067">
    <property type="entry name" value="Actin-like ATPase domain"/>
    <property type="match status" value="1"/>
</dbReference>
<evidence type="ECO:0000256" key="7">
    <source>
        <dbReference type="ARBA" id="ARBA00022927"/>
    </source>
</evidence>
<gene>
    <name evidence="13" type="ORF">A9J31_11965</name>
</gene>
<evidence type="ECO:0000256" key="6">
    <source>
        <dbReference type="ARBA" id="ARBA00022692"/>
    </source>
</evidence>
<evidence type="ECO:0000313" key="13">
    <source>
        <dbReference type="EMBL" id="OBX29819.1"/>
    </source>
</evidence>
<keyword evidence="4" id="KW-1003">Cell membrane</keyword>
<evidence type="ECO:0000256" key="5">
    <source>
        <dbReference type="ARBA" id="ARBA00022519"/>
    </source>
</evidence>
<dbReference type="Gene3D" id="3.30.1360.100">
    <property type="entry name" value="General secretion pathway protein M, EpsM"/>
    <property type="match status" value="1"/>
</dbReference>
<dbReference type="GO" id="GO:0015628">
    <property type="term" value="P:protein secretion by the type II secretion system"/>
    <property type="evidence" value="ECO:0007669"/>
    <property type="project" value="InterPro"/>
</dbReference>
<dbReference type="InterPro" id="IPR024230">
    <property type="entry name" value="GspL_cyto_dom"/>
</dbReference>
<evidence type="ECO:0000256" key="8">
    <source>
        <dbReference type="ARBA" id="ARBA00022989"/>
    </source>
</evidence>
<comment type="function">
    <text evidence="10">Inner membrane component of the type II secretion system required for the energy-dependent secretion of extracellular factors such as proteases and toxins from the periplasm.</text>
</comment>
<dbReference type="AlphaFoldDB" id="A0A1A7RE68"/>
<dbReference type="PIRSF" id="PIRSF015761">
    <property type="entry name" value="Protein_L"/>
    <property type="match status" value="1"/>
</dbReference>
<comment type="similarity">
    <text evidence="2 10">Belongs to the GSP L family.</text>
</comment>
<evidence type="ECO:0000256" key="10">
    <source>
        <dbReference type="PIRNR" id="PIRNR015761"/>
    </source>
</evidence>
<keyword evidence="6" id="KW-0812">Transmembrane</keyword>
<feature type="domain" description="GspL periplasmic" evidence="12">
    <location>
        <begin position="232"/>
        <end position="367"/>
    </location>
</feature>
<dbReference type="EMBL" id="LZDS01000003">
    <property type="protein sequence ID" value="OBX29819.1"/>
    <property type="molecule type" value="Genomic_DNA"/>
</dbReference>
<dbReference type="RefSeq" id="WP_067762203.1">
    <property type="nucleotide sequence ID" value="NZ_CP183909.1"/>
</dbReference>
<dbReference type="InterPro" id="IPR043129">
    <property type="entry name" value="ATPase_NBD"/>
</dbReference>
<dbReference type="STRING" id="1443941.A9J31_11965"/>
<keyword evidence="5" id="KW-0997">Cell inner membrane</keyword>
<evidence type="ECO:0000256" key="9">
    <source>
        <dbReference type="ARBA" id="ARBA00023136"/>
    </source>
</evidence>
<evidence type="ECO:0000256" key="2">
    <source>
        <dbReference type="ARBA" id="ARBA00005318"/>
    </source>
</evidence>
<reference evidence="14" key="1">
    <citation type="submission" date="2016-06" db="EMBL/GenBank/DDBJ databases">
        <authorList>
            <person name="Radolfova-Krizova L."/>
            <person name="Nemec A."/>
        </authorList>
    </citation>
    <scope>NUCLEOTIDE SEQUENCE [LARGE SCALE GENOMIC DNA]</scope>
    <source>
        <strain evidence="14">ANC 4275</strain>
    </source>
</reference>
<evidence type="ECO:0000313" key="14">
    <source>
        <dbReference type="Proteomes" id="UP000185753"/>
    </source>
</evidence>
<evidence type="ECO:0000256" key="1">
    <source>
        <dbReference type="ARBA" id="ARBA00004377"/>
    </source>
</evidence>
<evidence type="ECO:0000259" key="11">
    <source>
        <dbReference type="Pfam" id="PF05134"/>
    </source>
</evidence>
<feature type="domain" description="GspL cytoplasmic actin-ATPase-like" evidence="11">
    <location>
        <begin position="12"/>
        <end position="198"/>
    </location>
</feature>
<evidence type="ECO:0000259" key="12">
    <source>
        <dbReference type="Pfam" id="PF12693"/>
    </source>
</evidence>
<accession>A0A1A7RE68</accession>